<protein>
    <submittedName>
        <fullName evidence="1">Polyhydroxyalkanoic acid system family protein</fullName>
    </submittedName>
</protein>
<dbReference type="Pfam" id="PF09650">
    <property type="entry name" value="PHA_gran_rgn"/>
    <property type="match status" value="1"/>
</dbReference>
<dbReference type="AlphaFoldDB" id="A0AA95NE23"/>
<organism evidence="1 2">
    <name type="scientific">Paucibacter sediminis</name>
    <dbReference type="NCBI Taxonomy" id="3019553"/>
    <lineage>
        <taxon>Bacteria</taxon>
        <taxon>Pseudomonadati</taxon>
        <taxon>Pseudomonadota</taxon>
        <taxon>Betaproteobacteria</taxon>
        <taxon>Burkholderiales</taxon>
        <taxon>Sphaerotilaceae</taxon>
        <taxon>Roseateles</taxon>
    </lineage>
</organism>
<dbReference type="RefSeq" id="WP_285233573.1">
    <property type="nucleotide sequence ID" value="NZ_CP116346.1"/>
</dbReference>
<dbReference type="EMBL" id="CP116346">
    <property type="protein sequence ID" value="WIT12475.1"/>
    <property type="molecule type" value="Genomic_DNA"/>
</dbReference>
<accession>A0AA95NE23</accession>
<dbReference type="InterPro" id="IPR013433">
    <property type="entry name" value="PHA_gran_rgn"/>
</dbReference>
<keyword evidence="2" id="KW-1185">Reference proteome</keyword>
<sequence>MADIRIHREHALGLKKAREIAWAWAEQVEDKFDMECTVLEGETSDTVEFTRSGVKGELIVAADHFDLHARLGLLLGAFKSTIEGEIQKELDQLLASAAAKKAAGKKKPA</sequence>
<dbReference type="KEGG" id="pais:PFX98_02385"/>
<evidence type="ECO:0000313" key="1">
    <source>
        <dbReference type="EMBL" id="WIT12475.1"/>
    </source>
</evidence>
<dbReference type="NCBIfam" id="TIGR02610">
    <property type="entry name" value="PHA_gran_rgn"/>
    <property type="match status" value="1"/>
</dbReference>
<gene>
    <name evidence="1" type="ORF">PFX98_02385</name>
</gene>
<reference evidence="1" key="1">
    <citation type="submission" date="2023-01" db="EMBL/GenBank/DDBJ databases">
        <title>Whole genome sequence of Paucibacter sp. S2-9 isolated from pond sediment.</title>
        <authorList>
            <person name="Jung J.Y."/>
        </authorList>
    </citation>
    <scope>NUCLEOTIDE SEQUENCE</scope>
    <source>
        <strain evidence="1">S2-9</strain>
    </source>
</reference>
<evidence type="ECO:0000313" key="2">
    <source>
        <dbReference type="Proteomes" id="UP001177769"/>
    </source>
</evidence>
<name>A0AA95NE23_9BURK</name>
<proteinExistence type="predicted"/>
<dbReference type="Proteomes" id="UP001177769">
    <property type="component" value="Chromosome"/>
</dbReference>